<gene>
    <name evidence="1" type="ORF">V5O48_016781</name>
</gene>
<evidence type="ECO:0000313" key="1">
    <source>
        <dbReference type="EMBL" id="KAL0565245.1"/>
    </source>
</evidence>
<reference evidence="1 2" key="1">
    <citation type="submission" date="2024-02" db="EMBL/GenBank/DDBJ databases">
        <title>A draft genome for the cacao thread blight pathogen Marasmius crinis-equi.</title>
        <authorList>
            <person name="Cohen S.P."/>
            <person name="Baruah I.K."/>
            <person name="Amoako-Attah I."/>
            <person name="Bukari Y."/>
            <person name="Meinhardt L.W."/>
            <person name="Bailey B.A."/>
        </authorList>
    </citation>
    <scope>NUCLEOTIDE SEQUENCE [LARGE SCALE GENOMIC DNA]</scope>
    <source>
        <strain evidence="1 2">GH-76</strain>
    </source>
</reference>
<organism evidence="1 2">
    <name type="scientific">Marasmius crinis-equi</name>
    <dbReference type="NCBI Taxonomy" id="585013"/>
    <lineage>
        <taxon>Eukaryota</taxon>
        <taxon>Fungi</taxon>
        <taxon>Dikarya</taxon>
        <taxon>Basidiomycota</taxon>
        <taxon>Agaricomycotina</taxon>
        <taxon>Agaricomycetes</taxon>
        <taxon>Agaricomycetidae</taxon>
        <taxon>Agaricales</taxon>
        <taxon>Marasmiineae</taxon>
        <taxon>Marasmiaceae</taxon>
        <taxon>Marasmius</taxon>
    </lineage>
</organism>
<evidence type="ECO:0000313" key="2">
    <source>
        <dbReference type="Proteomes" id="UP001465976"/>
    </source>
</evidence>
<comment type="caution">
    <text evidence="1">The sequence shown here is derived from an EMBL/GenBank/DDBJ whole genome shotgun (WGS) entry which is preliminary data.</text>
</comment>
<name>A0ABR3EQT3_9AGAR</name>
<keyword evidence="2" id="KW-1185">Reference proteome</keyword>
<protein>
    <recommendedName>
        <fullName evidence="3">F-box domain-containing protein</fullName>
    </recommendedName>
</protein>
<evidence type="ECO:0008006" key="3">
    <source>
        <dbReference type="Google" id="ProtNLM"/>
    </source>
</evidence>
<proteinExistence type="predicted"/>
<accession>A0ABR3EQT3</accession>
<dbReference type="EMBL" id="JBAHYK010002352">
    <property type="protein sequence ID" value="KAL0565245.1"/>
    <property type="molecule type" value="Genomic_DNA"/>
</dbReference>
<dbReference type="Proteomes" id="UP001465976">
    <property type="component" value="Unassembled WGS sequence"/>
</dbReference>
<sequence>MTPGDLHCKIPFELVEAVLADCVHETLLSCSLVCQSWLPSCRPRLFKSLEIASPQRCDQLARILESEQCTIPSSIRKLKFNFTQCRLGQELGSDHFEEDNQAFYCIDYILMISMRLKDKVSSLKKLTIIFDGLALLSPSNGDSYLTKPLSTDCRNTLASQLISAFGHVDELDLQLYKELPSDLIAFTTSFARLKYLKMHSGVIWSQDDDWELPATSNHRLSSSLHTLELGGGDDYVDADGSHLYYEWLYAYCPPGLLNLSVYRVEVREGRLSTQPVPDIQPFLTTPRLRFLHLGFDTWYVPFRNSGIYYDLSAPQHLEELVISIRNLIDDEPDVVLLNLLRTMLNTLTSPRLRRITFNVYGSGFRVLPEEWDALDGLLASEKFSSVAVELVVPFSDKTIDDGTSEEDLPKARGTFSRGWGSETEEDAEYFQDGEVIDWVCCRYWC</sequence>